<organism evidence="2">
    <name type="scientific">marine metagenome</name>
    <dbReference type="NCBI Taxonomy" id="408172"/>
    <lineage>
        <taxon>unclassified sequences</taxon>
        <taxon>metagenomes</taxon>
        <taxon>ecological metagenomes</taxon>
    </lineage>
</organism>
<dbReference type="PANTHER" id="PTHR43249">
    <property type="entry name" value="UDP-N-ACETYL-2-AMINO-2-DEOXY-D-GLUCURONATE OXIDASE"/>
    <property type="match status" value="1"/>
</dbReference>
<protein>
    <recommendedName>
        <fullName evidence="1">Gfo/Idh/MocA-like oxidoreductase N-terminal domain-containing protein</fullName>
    </recommendedName>
</protein>
<accession>A0A382LNE3</accession>
<dbReference type="Gene3D" id="3.40.50.720">
    <property type="entry name" value="NAD(P)-binding Rossmann-like Domain"/>
    <property type="match status" value="1"/>
</dbReference>
<dbReference type="InterPro" id="IPR036291">
    <property type="entry name" value="NAD(P)-bd_dom_sf"/>
</dbReference>
<proteinExistence type="predicted"/>
<reference evidence="2" key="1">
    <citation type="submission" date="2018-05" db="EMBL/GenBank/DDBJ databases">
        <authorList>
            <person name="Lanie J.A."/>
            <person name="Ng W.-L."/>
            <person name="Kazmierczak K.M."/>
            <person name="Andrzejewski T.M."/>
            <person name="Davidsen T.M."/>
            <person name="Wayne K.J."/>
            <person name="Tettelin H."/>
            <person name="Glass J.I."/>
            <person name="Rusch D."/>
            <person name="Podicherti R."/>
            <person name="Tsui H.-C.T."/>
            <person name="Winkler M.E."/>
        </authorList>
    </citation>
    <scope>NUCLEOTIDE SEQUENCE</scope>
</reference>
<dbReference type="SUPFAM" id="SSF51735">
    <property type="entry name" value="NAD(P)-binding Rossmann-fold domains"/>
    <property type="match status" value="1"/>
</dbReference>
<name>A0A382LNE3_9ZZZZ</name>
<feature type="non-terminal residue" evidence="2">
    <location>
        <position position="144"/>
    </location>
</feature>
<evidence type="ECO:0000313" key="2">
    <source>
        <dbReference type="EMBL" id="SVC38076.1"/>
    </source>
</evidence>
<dbReference type="Pfam" id="PF01408">
    <property type="entry name" value="GFO_IDH_MocA"/>
    <property type="match status" value="1"/>
</dbReference>
<dbReference type="GO" id="GO:0000166">
    <property type="term" value="F:nucleotide binding"/>
    <property type="evidence" value="ECO:0007669"/>
    <property type="project" value="InterPro"/>
</dbReference>
<dbReference type="InterPro" id="IPR000683">
    <property type="entry name" value="Gfo/Idh/MocA-like_OxRdtase_N"/>
</dbReference>
<dbReference type="InterPro" id="IPR052515">
    <property type="entry name" value="Gfo/Idh/MocA_Oxidoreductase"/>
</dbReference>
<evidence type="ECO:0000259" key="1">
    <source>
        <dbReference type="Pfam" id="PF01408"/>
    </source>
</evidence>
<feature type="domain" description="Gfo/Idh/MocA-like oxidoreductase N-terminal" evidence="1">
    <location>
        <begin position="5"/>
        <end position="109"/>
    </location>
</feature>
<dbReference type="AlphaFoldDB" id="A0A382LNE3"/>
<dbReference type="PANTHER" id="PTHR43249:SF1">
    <property type="entry name" value="D-GLUCOSIDE 3-DEHYDROGENASE"/>
    <property type="match status" value="1"/>
</dbReference>
<dbReference type="EMBL" id="UINC01088119">
    <property type="protein sequence ID" value="SVC38076.1"/>
    <property type="molecule type" value="Genomic_DNA"/>
</dbReference>
<sequence>MAGGHFNNLNEFEDVEFSAFCDISEDRARQRCQEFGGNAYTDFTEMYEKEKLDAVYICTPPFAHGQSELMAIERGIPIFVEKPIATTMETAYQVSEAIENGNLISSVGYHWRYQNNVDKAIEALDGVQIVGAIGYWMGGMPGVG</sequence>
<gene>
    <name evidence="2" type="ORF">METZ01_LOCUS290930</name>
</gene>